<evidence type="ECO:0000313" key="1">
    <source>
        <dbReference type="EMBL" id="MBB6216883.1"/>
    </source>
</evidence>
<keyword evidence="2" id="KW-1185">Reference proteome</keyword>
<dbReference type="AlphaFoldDB" id="A0A841KU32"/>
<dbReference type="RefSeq" id="WP_184311405.1">
    <property type="nucleotide sequence ID" value="NZ_JACHEN010000018.1"/>
</dbReference>
<organism evidence="1 2">
    <name type="scientific">Anaerosolibacter carboniphilus</name>
    <dbReference type="NCBI Taxonomy" id="1417629"/>
    <lineage>
        <taxon>Bacteria</taxon>
        <taxon>Bacillati</taxon>
        <taxon>Bacillota</taxon>
        <taxon>Clostridia</taxon>
        <taxon>Peptostreptococcales</taxon>
        <taxon>Thermotaleaceae</taxon>
        <taxon>Anaerosolibacter</taxon>
    </lineage>
</organism>
<gene>
    <name evidence="1" type="ORF">HNQ80_002988</name>
</gene>
<sequence length="95" mass="10807">MDGNNFLFSMVSGADGSAVFISTREDWENDGTITEIFDEGEMEVLEPILAKAGLAELMDTCYEMTKPPEETKEILLEQGLQQDKNFDRFVQKEYD</sequence>
<name>A0A841KU32_9FIRM</name>
<dbReference type="EMBL" id="JACHEN010000018">
    <property type="protein sequence ID" value="MBB6216883.1"/>
    <property type="molecule type" value="Genomic_DNA"/>
</dbReference>
<dbReference type="Proteomes" id="UP000579281">
    <property type="component" value="Unassembled WGS sequence"/>
</dbReference>
<accession>A0A841KU32</accession>
<reference evidence="1 2" key="1">
    <citation type="submission" date="2020-08" db="EMBL/GenBank/DDBJ databases">
        <title>Genomic Encyclopedia of Type Strains, Phase IV (KMG-IV): sequencing the most valuable type-strain genomes for metagenomic binning, comparative biology and taxonomic classification.</title>
        <authorList>
            <person name="Goeker M."/>
        </authorList>
    </citation>
    <scope>NUCLEOTIDE SEQUENCE [LARGE SCALE GENOMIC DNA]</scope>
    <source>
        <strain evidence="1 2">DSM 103526</strain>
    </source>
</reference>
<evidence type="ECO:0000313" key="2">
    <source>
        <dbReference type="Proteomes" id="UP000579281"/>
    </source>
</evidence>
<protein>
    <submittedName>
        <fullName evidence="1">Uncharacterized protein</fullName>
    </submittedName>
</protein>
<comment type="caution">
    <text evidence="1">The sequence shown here is derived from an EMBL/GenBank/DDBJ whole genome shotgun (WGS) entry which is preliminary data.</text>
</comment>
<proteinExistence type="predicted"/>